<keyword evidence="8" id="KW-0472">Membrane</keyword>
<feature type="chain" id="PRO_5043675423" description="Protein kinase domain-containing protein" evidence="9">
    <location>
        <begin position="22"/>
        <end position="861"/>
    </location>
</feature>
<dbReference type="InterPro" id="IPR011009">
    <property type="entry name" value="Kinase-like_dom_sf"/>
</dbReference>
<evidence type="ECO:0000256" key="9">
    <source>
        <dbReference type="SAM" id="SignalP"/>
    </source>
</evidence>
<evidence type="ECO:0000256" key="6">
    <source>
        <dbReference type="ARBA" id="ARBA00022840"/>
    </source>
</evidence>
<protein>
    <recommendedName>
        <fullName evidence="10">Protein kinase domain-containing protein</fullName>
    </recommendedName>
</protein>
<name>A0AAV6XNL7_9LAMI</name>
<gene>
    <name evidence="11" type="ORF">BUALT_Bualt04G0133800</name>
</gene>
<dbReference type="InterPro" id="IPR008271">
    <property type="entry name" value="Ser/Thr_kinase_AS"/>
</dbReference>
<dbReference type="Pfam" id="PF07714">
    <property type="entry name" value="PK_Tyr_Ser-Thr"/>
    <property type="match status" value="2"/>
</dbReference>
<dbReference type="GO" id="GO:0004674">
    <property type="term" value="F:protein serine/threonine kinase activity"/>
    <property type="evidence" value="ECO:0007669"/>
    <property type="project" value="UniProtKB-KW"/>
</dbReference>
<keyword evidence="9" id="KW-0732">Signal</keyword>
<evidence type="ECO:0000256" key="4">
    <source>
        <dbReference type="ARBA" id="ARBA00022741"/>
    </source>
</evidence>
<evidence type="ECO:0000256" key="2">
    <source>
        <dbReference type="ARBA" id="ARBA00022527"/>
    </source>
</evidence>
<reference evidence="11" key="1">
    <citation type="submission" date="2019-10" db="EMBL/GenBank/DDBJ databases">
        <authorList>
            <person name="Zhang R."/>
            <person name="Pan Y."/>
            <person name="Wang J."/>
            <person name="Ma R."/>
            <person name="Yu S."/>
        </authorList>
    </citation>
    <scope>NUCLEOTIDE SEQUENCE</scope>
    <source>
        <strain evidence="11">LA-IB0</strain>
        <tissue evidence="11">Leaf</tissue>
    </source>
</reference>
<evidence type="ECO:0000256" key="8">
    <source>
        <dbReference type="SAM" id="Phobius"/>
    </source>
</evidence>
<dbReference type="EMBL" id="WHWC01000004">
    <property type="protein sequence ID" value="KAG8384591.1"/>
    <property type="molecule type" value="Genomic_DNA"/>
</dbReference>
<keyword evidence="3" id="KW-0808">Transferase</keyword>
<feature type="transmembrane region" description="Helical" evidence="8">
    <location>
        <begin position="841"/>
        <end position="860"/>
    </location>
</feature>
<keyword evidence="12" id="KW-1185">Reference proteome</keyword>
<dbReference type="Gene3D" id="2.60.120.430">
    <property type="entry name" value="Galactose-binding lectin"/>
    <property type="match status" value="2"/>
</dbReference>
<evidence type="ECO:0000259" key="10">
    <source>
        <dbReference type="PROSITE" id="PS50011"/>
    </source>
</evidence>
<dbReference type="PROSITE" id="PS50011">
    <property type="entry name" value="PROTEIN_KINASE_DOM"/>
    <property type="match status" value="1"/>
</dbReference>
<accession>A0AAV6XNL7</accession>
<dbReference type="SMART" id="SM00220">
    <property type="entry name" value="S_TKc"/>
    <property type="match status" value="1"/>
</dbReference>
<dbReference type="GO" id="GO:0005524">
    <property type="term" value="F:ATP binding"/>
    <property type="evidence" value="ECO:0007669"/>
    <property type="project" value="UniProtKB-UniRule"/>
</dbReference>
<dbReference type="FunFam" id="2.60.120.430:FF:000003">
    <property type="entry name" value="FERONIA receptor-like kinase"/>
    <property type="match status" value="1"/>
</dbReference>
<dbReference type="Gene3D" id="1.10.510.10">
    <property type="entry name" value="Transferase(Phosphotransferase) domain 1"/>
    <property type="match status" value="2"/>
</dbReference>
<dbReference type="Gene3D" id="3.30.200.20">
    <property type="entry name" value="Phosphorylase Kinase, domain 1"/>
    <property type="match status" value="2"/>
</dbReference>
<keyword evidence="8" id="KW-1133">Transmembrane helix</keyword>
<evidence type="ECO:0000313" key="11">
    <source>
        <dbReference type="EMBL" id="KAG8384591.1"/>
    </source>
</evidence>
<dbReference type="InterPro" id="IPR024788">
    <property type="entry name" value="Malectin-like_Carb-bd_dom"/>
</dbReference>
<dbReference type="PROSITE" id="PS00108">
    <property type="entry name" value="PROTEIN_KINASE_ST"/>
    <property type="match status" value="1"/>
</dbReference>
<dbReference type="InterPro" id="IPR001245">
    <property type="entry name" value="Ser-Thr/Tyr_kinase_cat_dom"/>
</dbReference>
<dbReference type="InterPro" id="IPR051824">
    <property type="entry name" value="LRR_Rcpt-Like_S/T_Kinase"/>
</dbReference>
<keyword evidence="5" id="KW-0418">Kinase</keyword>
<dbReference type="FunFam" id="3.30.200.20:FF:000039">
    <property type="entry name" value="receptor-like protein kinase FERONIA"/>
    <property type="match status" value="1"/>
</dbReference>
<dbReference type="InterPro" id="IPR000719">
    <property type="entry name" value="Prot_kinase_dom"/>
</dbReference>
<comment type="caution">
    <text evidence="11">The sequence shown here is derived from an EMBL/GenBank/DDBJ whole genome shotgun (WGS) entry which is preliminary data.</text>
</comment>
<comment type="subcellular location">
    <subcellularLocation>
        <location evidence="1">Membrane</location>
        <topology evidence="1">Single-pass type I membrane protein</topology>
    </subcellularLocation>
</comment>
<sequence>MNMYPLSIAFILLCLQNTLTATTDNPTHIIHDLSIDCGSVGTSAAGNGREWIGDARRKFPDLIQIKGSSTTSTGIHKLTSSPDLIPYKTTRISISEFSYIFQLKPGDKLIRLHFNPAPYKGFEKFKDLFSVEAGPFTLLDNFSASLTSVNSFAKEFCISSEENQTLNIIFSPANSSTYAFINGIEIISVPTRLSYFRGRDPGAQVIGKKSLVYIDNSTALELIHRLNVEKGSVSSGGGFDDMLGLWASVSKENAQEINSLTWKISVNVGFRYLVRIYFYELAKKAETGDVIFEILINNMIVDTNIDIVERMDYDGSLLYRDYMVMMKGNKQEGKRDLLISVQSNDDFMDGKEFVKGFEIFKVSNPDNSLASPNPLPRAIDSPSWIIRKSIALLNYRNVIVTVAITIVTLVNVIVHMLREIWEASILEDENKPLARAERFCRLFSLAELQSATKHFSSALVIGQGGFGIVYKGFIDNGREIVAIKRLKSNSKQGKREFWTEIETLSKLRHINLVSLIGYCSEREEMILVYEYVACGTLADHLYKLARDGYDCSPLNWKQRLNICIGAGRGLDYLHTGHRVIHRDVKASNILLDENFVAKVSDFGLAKPEDRSKLESHVSTNVKGTFGYFDPYYFNTHKLTRKSDTYAFGVVLLEVLCGRPAMDRGLGEDECSLTKWARNRINKGEVDQIVESSLIGDISLDSLNVFVEFGEVDIKLPKFDLARISAATNQFSSSNKIGLGGFGSVYKVTLPSLLFFIFLFSCISLDGEASFFIFPLMLYYCSIQAVLPTGQIVAVKKFSSFNDFENEIHLVSNLQHPNIVKPLGYCINEDGMLLYEFMENGSLDAFIFGWCPFRVSLFFIIK</sequence>
<feature type="transmembrane region" description="Helical" evidence="8">
    <location>
        <begin position="752"/>
        <end position="779"/>
    </location>
</feature>
<dbReference type="Proteomes" id="UP000826271">
    <property type="component" value="Unassembled WGS sequence"/>
</dbReference>
<dbReference type="PROSITE" id="PS00107">
    <property type="entry name" value="PROTEIN_KINASE_ATP"/>
    <property type="match status" value="1"/>
</dbReference>
<dbReference type="SUPFAM" id="SSF56112">
    <property type="entry name" value="Protein kinase-like (PK-like)"/>
    <property type="match status" value="2"/>
</dbReference>
<dbReference type="PANTHER" id="PTHR48006">
    <property type="entry name" value="LEUCINE-RICH REPEAT-CONTAINING PROTEIN DDB_G0281931-RELATED"/>
    <property type="match status" value="1"/>
</dbReference>
<evidence type="ECO:0000256" key="1">
    <source>
        <dbReference type="ARBA" id="ARBA00004479"/>
    </source>
</evidence>
<dbReference type="GO" id="GO:0016020">
    <property type="term" value="C:membrane"/>
    <property type="evidence" value="ECO:0007669"/>
    <property type="project" value="UniProtKB-SubCell"/>
</dbReference>
<proteinExistence type="predicted"/>
<evidence type="ECO:0000313" key="12">
    <source>
        <dbReference type="Proteomes" id="UP000826271"/>
    </source>
</evidence>
<keyword evidence="4 7" id="KW-0547">Nucleotide-binding</keyword>
<dbReference type="PANTHER" id="PTHR48006:SF100">
    <property type="entry name" value="LRR RECEPTOR-LIKE SERINE_THREONINE-KINASE-RELATED"/>
    <property type="match status" value="1"/>
</dbReference>
<feature type="signal peptide" evidence="9">
    <location>
        <begin position="1"/>
        <end position="21"/>
    </location>
</feature>
<feature type="domain" description="Protein kinase" evidence="10">
    <location>
        <begin position="455"/>
        <end position="786"/>
    </location>
</feature>
<feature type="binding site" evidence="7">
    <location>
        <position position="484"/>
    </location>
    <ligand>
        <name>ATP</name>
        <dbReference type="ChEBI" id="CHEBI:30616"/>
    </ligand>
</feature>
<dbReference type="InterPro" id="IPR017441">
    <property type="entry name" value="Protein_kinase_ATP_BS"/>
</dbReference>
<evidence type="ECO:0000256" key="3">
    <source>
        <dbReference type="ARBA" id="ARBA00022679"/>
    </source>
</evidence>
<keyword evidence="8" id="KW-0812">Transmembrane</keyword>
<dbReference type="AlphaFoldDB" id="A0AAV6XNL7"/>
<organism evidence="11 12">
    <name type="scientific">Buddleja alternifolia</name>
    <dbReference type="NCBI Taxonomy" id="168488"/>
    <lineage>
        <taxon>Eukaryota</taxon>
        <taxon>Viridiplantae</taxon>
        <taxon>Streptophyta</taxon>
        <taxon>Embryophyta</taxon>
        <taxon>Tracheophyta</taxon>
        <taxon>Spermatophyta</taxon>
        <taxon>Magnoliopsida</taxon>
        <taxon>eudicotyledons</taxon>
        <taxon>Gunneridae</taxon>
        <taxon>Pentapetalae</taxon>
        <taxon>asterids</taxon>
        <taxon>lamiids</taxon>
        <taxon>Lamiales</taxon>
        <taxon>Scrophulariaceae</taxon>
        <taxon>Buddlejeae</taxon>
        <taxon>Buddleja</taxon>
    </lineage>
</organism>
<keyword evidence="2" id="KW-0723">Serine/threonine-protein kinase</keyword>
<keyword evidence="6 7" id="KW-0067">ATP-binding</keyword>
<dbReference type="Pfam" id="PF12819">
    <property type="entry name" value="Malectin_like"/>
    <property type="match status" value="1"/>
</dbReference>
<evidence type="ECO:0000256" key="7">
    <source>
        <dbReference type="PROSITE-ProRule" id="PRU10141"/>
    </source>
</evidence>
<evidence type="ECO:0000256" key="5">
    <source>
        <dbReference type="ARBA" id="ARBA00022777"/>
    </source>
</evidence>